<sequence length="187" mass="20240">MGASMSPELCCAAERARPNRRAIGGYEVGGDDDLAPEQGWSPAPHKPRRRRCSLEPYVPELADDDVASAVHIGRPGGGGWDWPLSRIDQKVRLLMIDRKMMLLEREEFLEQVERVLARAEAAPVHRSAPRARWPCCCWGGRKENVSLVLGGQQQASPAMGPAQAQQRGSPAKGAARRPRAAVGCGGG</sequence>
<dbReference type="Proteomes" id="UP001189429">
    <property type="component" value="Unassembled WGS sequence"/>
</dbReference>
<organism evidence="2 3">
    <name type="scientific">Prorocentrum cordatum</name>
    <dbReference type="NCBI Taxonomy" id="2364126"/>
    <lineage>
        <taxon>Eukaryota</taxon>
        <taxon>Sar</taxon>
        <taxon>Alveolata</taxon>
        <taxon>Dinophyceae</taxon>
        <taxon>Prorocentrales</taxon>
        <taxon>Prorocentraceae</taxon>
        <taxon>Prorocentrum</taxon>
    </lineage>
</organism>
<feature type="region of interest" description="Disordered" evidence="1">
    <location>
        <begin position="152"/>
        <end position="187"/>
    </location>
</feature>
<proteinExistence type="predicted"/>
<reference evidence="2" key="1">
    <citation type="submission" date="2023-10" db="EMBL/GenBank/DDBJ databases">
        <authorList>
            <person name="Chen Y."/>
            <person name="Shah S."/>
            <person name="Dougan E. K."/>
            <person name="Thang M."/>
            <person name="Chan C."/>
        </authorList>
    </citation>
    <scope>NUCLEOTIDE SEQUENCE [LARGE SCALE GENOMIC DNA]</scope>
</reference>
<evidence type="ECO:0000313" key="2">
    <source>
        <dbReference type="EMBL" id="CAK0819806.1"/>
    </source>
</evidence>
<protein>
    <submittedName>
        <fullName evidence="2">Uncharacterized protein</fullName>
    </submittedName>
</protein>
<dbReference type="EMBL" id="CAUYUJ010007175">
    <property type="protein sequence ID" value="CAK0819806.1"/>
    <property type="molecule type" value="Genomic_DNA"/>
</dbReference>
<name>A0ABN9RNN8_9DINO</name>
<evidence type="ECO:0000313" key="3">
    <source>
        <dbReference type="Proteomes" id="UP001189429"/>
    </source>
</evidence>
<accession>A0ABN9RNN8</accession>
<gene>
    <name evidence="2" type="ORF">PCOR1329_LOCUS21707</name>
</gene>
<comment type="caution">
    <text evidence="2">The sequence shown here is derived from an EMBL/GenBank/DDBJ whole genome shotgun (WGS) entry which is preliminary data.</text>
</comment>
<evidence type="ECO:0000256" key="1">
    <source>
        <dbReference type="SAM" id="MobiDB-lite"/>
    </source>
</evidence>
<keyword evidence="3" id="KW-1185">Reference proteome</keyword>
<feature type="region of interest" description="Disordered" evidence="1">
    <location>
        <begin position="23"/>
        <end position="48"/>
    </location>
</feature>